<dbReference type="EMBL" id="CP146606">
    <property type="protein sequence ID" value="WYK18724.1"/>
    <property type="molecule type" value="Genomic_DNA"/>
</dbReference>
<evidence type="ECO:0000256" key="4">
    <source>
        <dbReference type="PROSITE-ProRule" id="PRU00473"/>
    </source>
</evidence>
<comment type="subcellular location">
    <subcellularLocation>
        <location evidence="1">Cell outer membrane</location>
    </subcellularLocation>
</comment>
<dbReference type="Pfam" id="PF00691">
    <property type="entry name" value="OmpA"/>
    <property type="match status" value="1"/>
</dbReference>
<dbReference type="InterPro" id="IPR036709">
    <property type="entry name" value="Autotransporte_beta_dom_sf"/>
</dbReference>
<name>A0ABZ2TG53_9RHOB</name>
<dbReference type="InterPro" id="IPR006664">
    <property type="entry name" value="OMP_bac"/>
</dbReference>
<protein>
    <submittedName>
        <fullName evidence="6">OmpA family protein</fullName>
    </submittedName>
</protein>
<dbReference type="Proteomes" id="UP001281305">
    <property type="component" value="Chromosome"/>
</dbReference>
<gene>
    <name evidence="6" type="ORF">RZS32_002220</name>
</gene>
<dbReference type="InterPro" id="IPR006665">
    <property type="entry name" value="OmpA-like"/>
</dbReference>
<dbReference type="PRINTS" id="PR01021">
    <property type="entry name" value="OMPADOMAIN"/>
</dbReference>
<evidence type="ECO:0000259" key="5">
    <source>
        <dbReference type="PROSITE" id="PS51123"/>
    </source>
</evidence>
<dbReference type="SUPFAM" id="SSF103088">
    <property type="entry name" value="OmpA-like"/>
    <property type="match status" value="1"/>
</dbReference>
<dbReference type="CDD" id="cd07185">
    <property type="entry name" value="OmpA_C-like"/>
    <property type="match status" value="1"/>
</dbReference>
<dbReference type="InterPro" id="IPR036737">
    <property type="entry name" value="OmpA-like_sf"/>
</dbReference>
<dbReference type="RefSeq" id="WP_317055407.1">
    <property type="nucleotide sequence ID" value="NZ_CP146606.1"/>
</dbReference>
<dbReference type="SUPFAM" id="SSF103515">
    <property type="entry name" value="Autotransporter"/>
    <property type="match status" value="1"/>
</dbReference>
<evidence type="ECO:0000313" key="7">
    <source>
        <dbReference type="Proteomes" id="UP001281305"/>
    </source>
</evidence>
<evidence type="ECO:0000313" key="6">
    <source>
        <dbReference type="EMBL" id="WYK18724.1"/>
    </source>
</evidence>
<keyword evidence="3" id="KW-0998">Cell outer membrane</keyword>
<accession>A0ABZ2TG53</accession>
<evidence type="ECO:0000256" key="1">
    <source>
        <dbReference type="ARBA" id="ARBA00004442"/>
    </source>
</evidence>
<keyword evidence="7" id="KW-1185">Reference proteome</keyword>
<reference evidence="6 7" key="1">
    <citation type="submission" date="2024-02" db="EMBL/GenBank/DDBJ databases">
        <title>Roseovarius strain W115 nov., isolated from a marine algae.</title>
        <authorList>
            <person name="Lee M.W."/>
            <person name="Lee J.K."/>
            <person name="Kim J.M."/>
            <person name="Choi D.G."/>
            <person name="Baek J.H."/>
            <person name="Bayburt H."/>
            <person name="Jung J.J."/>
            <person name="Han D.M."/>
            <person name="Jeon C.O."/>
        </authorList>
    </citation>
    <scope>NUCLEOTIDE SEQUENCE [LARGE SCALE GENOMIC DNA]</scope>
    <source>
        <strain evidence="6 7">W115</strain>
    </source>
</reference>
<keyword evidence="2 4" id="KW-0472">Membrane</keyword>
<dbReference type="PROSITE" id="PS51123">
    <property type="entry name" value="OMPA_2"/>
    <property type="match status" value="1"/>
</dbReference>
<dbReference type="PANTHER" id="PTHR30329:SF21">
    <property type="entry name" value="LIPOPROTEIN YIAD-RELATED"/>
    <property type="match status" value="1"/>
</dbReference>
<proteinExistence type="predicted"/>
<dbReference type="InterPro" id="IPR050330">
    <property type="entry name" value="Bact_OuterMem_StrucFunc"/>
</dbReference>
<sequence>MSVGSLDVYINDQAGFNALGDVTAAPDPTNGAGTTYANGVSVSSSYPLSLTAGAAFVVSGSGTRVDPPSGITDGTVSITDASPSFGLSFNIIDVFDHGGVGDFEDVITISANGTPLFTMSDGNAIAASATGSVDIRAIDGTLITTITQGQATSTFIGVVNNAGTVSSLGIAYDYNQAAGSTATATDFHGIDDFSELSRAIDAIDDTPADVDSTTGATIPNVVANDTLGGVLNPTIGTDVTVNETGTAQDGTTVLGLDVTPAAGGITLNPANGEITVDPGTTPGTYVYTYEICEVGNPTNCDTATVTIEVLATAIVANDDTPASVDGSAGATIPNVVTNDTLGGVLNPAIGTDVTVNEAGTAQDGTTALGLDVIPAAGGITLNPANGEVTVDPGTTPGTYVYTYEICEVGNPTNCDTAEVTIVVDATSIVANDDGPVDVDGTTGASIPNVVANDTLGGVANPTIGTDVTVNETGTAQDGTTALGLDVTPAAGGITLNPANGVVTVAPGTTPGNYVYTYEICEVGNPTNCDTAEVTILVDPTSIVANDDTPPAAQGGVGATIPNVVANDTLGGVANPTIGTDVTVNEAGTAQDGTTALGLDVTPATGGITLNPANGEVTVAPGTTPGTFVYTYEICEVGNPINCDTAEVTIVVDQTEIIANDDTPPTIDETTGGTIPNVVTNDTLGGVANPAIGTDVTINTTGTAQDGTTALGLNVTPPAGGITLDPGTGVVTVLAGTTAGIYALTYEICEVGNPTNCDTAVVTVLVGTGGLIDEIEEDLKDILEEDLANTLATQSRQMSRFSGDAVDRLQRRARDACLAGVNSRLAQEKILFDTDKAIIKPQSSQLLDEIATILRSCSGSAFELAGHTDSNASAEYNQDLSQRRVTAVLRALTERGIDTAGFVARGYGEAQPIATNATAVGREQNRRVEFRALEDAEAYIAPCNDDTNLVRSFNADGSDGFFTADGQFVNDQHNCLADRREIFEGSLNYTDTDEGQTQYSVNLSYRREQYRGTQSVFGYFIGLYASQTDVSSRATGDIDGLGVNAGIYGANRIQNNLFVDYYLGAATGRHEFDLDFQRPIGVISASGDYRYVAGFAGAALSGEWDLGRTTVTPRAGFDYVFAPSSDVDVLAQSGALSEAGDLDLAAISGGRAFAELRTERLIEDGTVNVWLTPRISCYESLGGLDGACGFGGSIGAESVNENNRLSYSVELDAEIGDDFATGSLTMGVERAVGRGVLSGNAGLGTSGSIAARFGYNLDF</sequence>
<organism evidence="6 7">
    <name type="scientific">Roseovarius rhodophyticola</name>
    <dbReference type="NCBI Taxonomy" id="3080827"/>
    <lineage>
        <taxon>Bacteria</taxon>
        <taxon>Pseudomonadati</taxon>
        <taxon>Pseudomonadota</taxon>
        <taxon>Alphaproteobacteria</taxon>
        <taxon>Rhodobacterales</taxon>
        <taxon>Roseobacteraceae</taxon>
        <taxon>Roseovarius</taxon>
    </lineage>
</organism>
<dbReference type="Gene3D" id="3.30.1330.60">
    <property type="entry name" value="OmpA-like domain"/>
    <property type="match status" value="1"/>
</dbReference>
<evidence type="ECO:0000256" key="2">
    <source>
        <dbReference type="ARBA" id="ARBA00023136"/>
    </source>
</evidence>
<evidence type="ECO:0000256" key="3">
    <source>
        <dbReference type="ARBA" id="ARBA00023237"/>
    </source>
</evidence>
<feature type="domain" description="OmpA-like" evidence="5">
    <location>
        <begin position="818"/>
        <end position="935"/>
    </location>
</feature>
<dbReference type="PANTHER" id="PTHR30329">
    <property type="entry name" value="STATOR ELEMENT OF FLAGELLAR MOTOR COMPLEX"/>
    <property type="match status" value="1"/>
</dbReference>